<sequence length="107" mass="12091">MQSRVSIGFCAPSQKFKILAIPNVLGHGKSYEYGSTKKHDDHTLCTKSSFNRFFVYCLRNSKFKSSPTYLPLGSRTSLVSRQNMTVKMQSHVQSQISIGFSCTIFEI</sequence>
<dbReference type="EMBL" id="AMZH03006378">
    <property type="protein sequence ID" value="RRT63973.1"/>
    <property type="molecule type" value="Genomic_DNA"/>
</dbReference>
<name>A0A426ZIY9_ENSVE</name>
<gene>
    <name evidence="1" type="ORF">B296_00035458</name>
</gene>
<protein>
    <submittedName>
        <fullName evidence="1">Uncharacterized protein</fullName>
    </submittedName>
</protein>
<evidence type="ECO:0000313" key="1">
    <source>
        <dbReference type="EMBL" id="RRT63973.1"/>
    </source>
</evidence>
<accession>A0A426ZIY9</accession>
<evidence type="ECO:0000313" key="2">
    <source>
        <dbReference type="Proteomes" id="UP000287651"/>
    </source>
</evidence>
<proteinExistence type="predicted"/>
<reference evidence="1 2" key="1">
    <citation type="journal article" date="2014" name="Agronomy (Basel)">
        <title>A Draft Genome Sequence for Ensete ventricosum, the Drought-Tolerant Tree Against Hunger.</title>
        <authorList>
            <person name="Harrison J."/>
            <person name="Moore K.A."/>
            <person name="Paszkiewicz K."/>
            <person name="Jones T."/>
            <person name="Grant M."/>
            <person name="Ambacheew D."/>
            <person name="Muzemil S."/>
            <person name="Studholme D.J."/>
        </authorList>
    </citation>
    <scope>NUCLEOTIDE SEQUENCE [LARGE SCALE GENOMIC DNA]</scope>
</reference>
<dbReference type="AlphaFoldDB" id="A0A426ZIY9"/>
<dbReference type="Proteomes" id="UP000287651">
    <property type="component" value="Unassembled WGS sequence"/>
</dbReference>
<organism evidence="1 2">
    <name type="scientific">Ensete ventricosum</name>
    <name type="common">Abyssinian banana</name>
    <name type="synonym">Musa ensete</name>
    <dbReference type="NCBI Taxonomy" id="4639"/>
    <lineage>
        <taxon>Eukaryota</taxon>
        <taxon>Viridiplantae</taxon>
        <taxon>Streptophyta</taxon>
        <taxon>Embryophyta</taxon>
        <taxon>Tracheophyta</taxon>
        <taxon>Spermatophyta</taxon>
        <taxon>Magnoliopsida</taxon>
        <taxon>Liliopsida</taxon>
        <taxon>Zingiberales</taxon>
        <taxon>Musaceae</taxon>
        <taxon>Ensete</taxon>
    </lineage>
</organism>
<comment type="caution">
    <text evidence="1">The sequence shown here is derived from an EMBL/GenBank/DDBJ whole genome shotgun (WGS) entry which is preliminary data.</text>
</comment>